<evidence type="ECO:0000313" key="2">
    <source>
        <dbReference type="EMBL" id="AZL60084.1"/>
    </source>
</evidence>
<gene>
    <name evidence="2" type="ORF">EI545_15350</name>
</gene>
<organism evidence="2 3">
    <name type="scientific">Tabrizicola piscis</name>
    <dbReference type="NCBI Taxonomy" id="2494374"/>
    <lineage>
        <taxon>Bacteria</taxon>
        <taxon>Pseudomonadati</taxon>
        <taxon>Pseudomonadota</taxon>
        <taxon>Alphaproteobacteria</taxon>
        <taxon>Rhodobacterales</taxon>
        <taxon>Paracoccaceae</taxon>
        <taxon>Tabrizicola</taxon>
    </lineage>
</organism>
<dbReference type="EMBL" id="CP034328">
    <property type="protein sequence ID" value="AZL60084.1"/>
    <property type="molecule type" value="Genomic_DNA"/>
</dbReference>
<evidence type="ECO:0000313" key="3">
    <source>
        <dbReference type="Proteomes" id="UP000282002"/>
    </source>
</evidence>
<sequence>MATYQISFFALGPDGATGAFAVPEPKGLRFALASVDVGAVLVEDGPGGPDDPVVAPDSPLGRAGQAVELGLQITAISDEAGPRMLRFHVLKLDGVAVGLIGADVPPSGVWLLVTGTEPPGDPATLRSLADDSLPQPVSSRPRKTLFAFTPGTRIDTPQGARLVEDLAPGDLVSTLDNGSQPVRWVGSRWVSPAEMQLREDLRPVHLDAGAFGNPAPLVVSPRHRILLNDWRAQVYFGEDEVLIPAQALINGASVRQILPDSGVTYIHLLFDRHEVIIAEGTLSESFHPGETGLGALDTAQRQEIGALFPGQALERRRAAFAIVRMAEARALRLPG</sequence>
<dbReference type="Proteomes" id="UP000282002">
    <property type="component" value="Chromosome"/>
</dbReference>
<dbReference type="RefSeq" id="WP_125326279.1">
    <property type="nucleotide sequence ID" value="NZ_CP034328.1"/>
</dbReference>
<dbReference type="InterPro" id="IPR028992">
    <property type="entry name" value="Hedgehog/Intein_dom"/>
</dbReference>
<dbReference type="Pfam" id="PF13403">
    <property type="entry name" value="Hint_2"/>
    <property type="match status" value="1"/>
</dbReference>
<protein>
    <submittedName>
        <fullName evidence="2">Hint domain-containing protein</fullName>
    </submittedName>
</protein>
<evidence type="ECO:0000259" key="1">
    <source>
        <dbReference type="Pfam" id="PF13403"/>
    </source>
</evidence>
<reference evidence="2 3" key="1">
    <citation type="submission" date="2018-12" db="EMBL/GenBank/DDBJ databases">
        <title>Complete genome sequencing of Tabrizicola sp. K13M18.</title>
        <authorList>
            <person name="Bae J.-W."/>
        </authorList>
    </citation>
    <scope>NUCLEOTIDE SEQUENCE [LARGE SCALE GENOMIC DNA]</scope>
    <source>
        <strain evidence="2 3">K13M18</strain>
    </source>
</reference>
<dbReference type="AlphaFoldDB" id="A0A3S8U907"/>
<dbReference type="InterPro" id="IPR036844">
    <property type="entry name" value="Hint_dom_sf"/>
</dbReference>
<proteinExistence type="predicted"/>
<dbReference type="SUPFAM" id="SSF51294">
    <property type="entry name" value="Hedgehog/intein (Hint) domain"/>
    <property type="match status" value="1"/>
</dbReference>
<accession>A0A3S8U907</accession>
<dbReference type="OrthoDB" id="6305173at2"/>
<feature type="domain" description="Hedgehog/Intein (Hint)" evidence="1">
    <location>
        <begin position="147"/>
        <end position="289"/>
    </location>
</feature>
<dbReference type="KEGG" id="taw:EI545_15350"/>
<keyword evidence="3" id="KW-1185">Reference proteome</keyword>
<name>A0A3S8U907_9RHOB</name>